<comment type="caution">
    <text evidence="2">The sequence shown here is derived from an EMBL/GenBank/DDBJ whole genome shotgun (WGS) entry which is preliminary data.</text>
</comment>
<dbReference type="SUPFAM" id="SSF81383">
    <property type="entry name" value="F-box domain"/>
    <property type="match status" value="1"/>
</dbReference>
<proteinExistence type="predicted"/>
<protein>
    <recommendedName>
        <fullName evidence="1">F-box domain-containing protein</fullName>
    </recommendedName>
</protein>
<keyword evidence="3" id="KW-1185">Reference proteome</keyword>
<accession>A0ABR0SCC1</accession>
<evidence type="ECO:0000313" key="2">
    <source>
        <dbReference type="EMBL" id="KAK5989800.1"/>
    </source>
</evidence>
<dbReference type="EMBL" id="JAVFKD010000014">
    <property type="protein sequence ID" value="KAK5989800.1"/>
    <property type="molecule type" value="Genomic_DNA"/>
</dbReference>
<dbReference type="PROSITE" id="PS50181">
    <property type="entry name" value="FBOX"/>
    <property type="match status" value="1"/>
</dbReference>
<dbReference type="Pfam" id="PF00646">
    <property type="entry name" value="F-box"/>
    <property type="match status" value="1"/>
</dbReference>
<evidence type="ECO:0000313" key="3">
    <source>
        <dbReference type="Proteomes" id="UP001338125"/>
    </source>
</evidence>
<organism evidence="2 3">
    <name type="scientific">Cladobotryum mycophilum</name>
    <dbReference type="NCBI Taxonomy" id="491253"/>
    <lineage>
        <taxon>Eukaryota</taxon>
        <taxon>Fungi</taxon>
        <taxon>Dikarya</taxon>
        <taxon>Ascomycota</taxon>
        <taxon>Pezizomycotina</taxon>
        <taxon>Sordariomycetes</taxon>
        <taxon>Hypocreomycetidae</taxon>
        <taxon>Hypocreales</taxon>
        <taxon>Hypocreaceae</taxon>
        <taxon>Cladobotryum</taxon>
    </lineage>
</organism>
<sequence length="158" mass="18536">MRWTVPISYKTHWMTLEVPSKGKKVLTERCYALHLPAELVHMIMSYLEPIDMACFALTCTRFRDVSSLVRLPHTPFTLWNGLPALLRRLQPLDACGKPDDSWNICHQCWRYRPTSRSSWENERAIFLREFSCYESSWDKGGDGLPELLDHDGNDGYWR</sequence>
<gene>
    <name evidence="2" type="ORF">PT974_08061</name>
</gene>
<dbReference type="CDD" id="cd09917">
    <property type="entry name" value="F-box_SF"/>
    <property type="match status" value="1"/>
</dbReference>
<dbReference type="Gene3D" id="1.20.1280.50">
    <property type="match status" value="1"/>
</dbReference>
<dbReference type="Proteomes" id="UP001338125">
    <property type="component" value="Unassembled WGS sequence"/>
</dbReference>
<name>A0ABR0SCC1_9HYPO</name>
<feature type="domain" description="F-box" evidence="1">
    <location>
        <begin position="29"/>
        <end position="82"/>
    </location>
</feature>
<dbReference type="InterPro" id="IPR001810">
    <property type="entry name" value="F-box_dom"/>
</dbReference>
<dbReference type="InterPro" id="IPR036047">
    <property type="entry name" value="F-box-like_dom_sf"/>
</dbReference>
<evidence type="ECO:0000259" key="1">
    <source>
        <dbReference type="PROSITE" id="PS50181"/>
    </source>
</evidence>
<reference evidence="2 3" key="1">
    <citation type="submission" date="2024-01" db="EMBL/GenBank/DDBJ databases">
        <title>Complete genome of Cladobotryum mycophilum ATHUM6906.</title>
        <authorList>
            <person name="Christinaki A.C."/>
            <person name="Myridakis A.I."/>
            <person name="Kouvelis V.N."/>
        </authorList>
    </citation>
    <scope>NUCLEOTIDE SEQUENCE [LARGE SCALE GENOMIC DNA]</scope>
    <source>
        <strain evidence="2 3">ATHUM6906</strain>
    </source>
</reference>